<dbReference type="OrthoDB" id="2068035at2"/>
<accession>A0A2K4ZKN0</accession>
<dbReference type="EMBL" id="OFSM01000021">
    <property type="protein sequence ID" value="SOY31054.1"/>
    <property type="molecule type" value="Genomic_DNA"/>
</dbReference>
<dbReference type="RefSeq" id="WP_103241063.1">
    <property type="nucleotide sequence ID" value="NZ_JANJZD010000024.1"/>
</dbReference>
<keyword evidence="2" id="KW-1185">Reference proteome</keyword>
<evidence type="ECO:0000313" key="1">
    <source>
        <dbReference type="EMBL" id="SOY31054.1"/>
    </source>
</evidence>
<dbReference type="Proteomes" id="UP000236311">
    <property type="component" value="Unassembled WGS sequence"/>
</dbReference>
<proteinExistence type="predicted"/>
<evidence type="ECO:0000313" key="2">
    <source>
        <dbReference type="Proteomes" id="UP000236311"/>
    </source>
</evidence>
<reference evidence="1 2" key="1">
    <citation type="submission" date="2018-01" db="EMBL/GenBank/DDBJ databases">
        <authorList>
            <person name="Gaut B.S."/>
            <person name="Morton B.R."/>
            <person name="Clegg M.T."/>
            <person name="Duvall M.R."/>
        </authorList>
    </citation>
    <scope>NUCLEOTIDE SEQUENCE [LARGE SCALE GENOMIC DNA]</scope>
    <source>
        <strain evidence="1">GP69</strain>
    </source>
</reference>
<name>A0A2K4ZKN0_9FIRM</name>
<dbReference type="AlphaFoldDB" id="A0A2K4ZKN0"/>
<protein>
    <submittedName>
        <fullName evidence="1">Uncharacterized protein</fullName>
    </submittedName>
</protein>
<organism evidence="1 2">
    <name type="scientific">Acetatifactor muris</name>
    <dbReference type="NCBI Taxonomy" id="879566"/>
    <lineage>
        <taxon>Bacteria</taxon>
        <taxon>Bacillati</taxon>
        <taxon>Bacillota</taxon>
        <taxon>Clostridia</taxon>
        <taxon>Lachnospirales</taxon>
        <taxon>Lachnospiraceae</taxon>
        <taxon>Acetatifactor</taxon>
    </lineage>
</organism>
<gene>
    <name evidence="1" type="ORF">AMURIS_03788</name>
</gene>
<sequence>MKCSICGRKLKNPKSRELGYGPVCYKRKFGIAPHASHRDADMPVPAVEEADHNLPGQISMEDYLQTLLGQ</sequence>
<dbReference type="InterPro" id="IPR046053">
    <property type="entry name" value="DUF6011"/>
</dbReference>
<dbReference type="Pfam" id="PF19474">
    <property type="entry name" value="DUF6011"/>
    <property type="match status" value="1"/>
</dbReference>